<gene>
    <name evidence="2" type="ORF">TorRG33x02_160490</name>
</gene>
<dbReference type="Proteomes" id="UP000237000">
    <property type="component" value="Unassembled WGS sequence"/>
</dbReference>
<evidence type="ECO:0000256" key="1">
    <source>
        <dbReference type="SAM" id="SignalP"/>
    </source>
</evidence>
<dbReference type="InParanoid" id="A0A2P5ERP0"/>
<evidence type="ECO:0000313" key="2">
    <source>
        <dbReference type="EMBL" id="PON88220.1"/>
    </source>
</evidence>
<feature type="signal peptide" evidence="1">
    <location>
        <begin position="1"/>
        <end position="24"/>
    </location>
</feature>
<accession>A0A2P5ERP0</accession>
<feature type="chain" id="PRO_5015106734" evidence="1">
    <location>
        <begin position="25"/>
        <end position="127"/>
    </location>
</feature>
<reference evidence="3" key="1">
    <citation type="submission" date="2016-06" db="EMBL/GenBank/DDBJ databases">
        <title>Parallel loss of symbiosis genes in relatives of nitrogen-fixing non-legume Parasponia.</title>
        <authorList>
            <person name="Van Velzen R."/>
            <person name="Holmer R."/>
            <person name="Bu F."/>
            <person name="Rutten L."/>
            <person name="Van Zeijl A."/>
            <person name="Liu W."/>
            <person name="Santuari L."/>
            <person name="Cao Q."/>
            <person name="Sharma T."/>
            <person name="Shen D."/>
            <person name="Roswanjaya Y."/>
            <person name="Wardhani T."/>
            <person name="Kalhor M.S."/>
            <person name="Jansen J."/>
            <person name="Van den Hoogen J."/>
            <person name="Gungor B."/>
            <person name="Hartog M."/>
            <person name="Hontelez J."/>
            <person name="Verver J."/>
            <person name="Yang W.-C."/>
            <person name="Schijlen E."/>
            <person name="Repin R."/>
            <person name="Schilthuizen M."/>
            <person name="Schranz E."/>
            <person name="Heidstra R."/>
            <person name="Miyata K."/>
            <person name="Fedorova E."/>
            <person name="Kohlen W."/>
            <person name="Bisseling T."/>
            <person name="Smit S."/>
            <person name="Geurts R."/>
        </authorList>
    </citation>
    <scope>NUCLEOTIDE SEQUENCE [LARGE SCALE GENOMIC DNA]</scope>
    <source>
        <strain evidence="3">cv. RG33-2</strain>
    </source>
</reference>
<proteinExistence type="predicted"/>
<dbReference type="AlphaFoldDB" id="A0A2P5ERP0"/>
<organism evidence="2 3">
    <name type="scientific">Trema orientale</name>
    <name type="common">Charcoal tree</name>
    <name type="synonym">Celtis orientalis</name>
    <dbReference type="NCBI Taxonomy" id="63057"/>
    <lineage>
        <taxon>Eukaryota</taxon>
        <taxon>Viridiplantae</taxon>
        <taxon>Streptophyta</taxon>
        <taxon>Embryophyta</taxon>
        <taxon>Tracheophyta</taxon>
        <taxon>Spermatophyta</taxon>
        <taxon>Magnoliopsida</taxon>
        <taxon>eudicotyledons</taxon>
        <taxon>Gunneridae</taxon>
        <taxon>Pentapetalae</taxon>
        <taxon>rosids</taxon>
        <taxon>fabids</taxon>
        <taxon>Rosales</taxon>
        <taxon>Cannabaceae</taxon>
        <taxon>Trema</taxon>
    </lineage>
</organism>
<sequence>MDVIFPLLPLLTLNIGFAPDHCSAQSCCENACEKAVAIVCTHILSHKATACTCCSYVLHRHGVGVPVPVPVPLEVVHGYNECWMGLSLPLEDVHGDNGQYHYGTCSSTHYSHGHNRIYSHNQVDDGI</sequence>
<keyword evidence="1" id="KW-0732">Signal</keyword>
<keyword evidence="3" id="KW-1185">Reference proteome</keyword>
<dbReference type="EMBL" id="JXTC01000108">
    <property type="protein sequence ID" value="PON88220.1"/>
    <property type="molecule type" value="Genomic_DNA"/>
</dbReference>
<evidence type="ECO:0000313" key="3">
    <source>
        <dbReference type="Proteomes" id="UP000237000"/>
    </source>
</evidence>
<protein>
    <submittedName>
        <fullName evidence="2">Uncharacterized protein</fullName>
    </submittedName>
</protein>
<comment type="caution">
    <text evidence="2">The sequence shown here is derived from an EMBL/GenBank/DDBJ whole genome shotgun (WGS) entry which is preliminary data.</text>
</comment>
<name>A0A2P5ERP0_TREOI</name>